<dbReference type="InterPro" id="IPR053135">
    <property type="entry name" value="AKR2_Oxidoreductase"/>
</dbReference>
<reference evidence="2" key="1">
    <citation type="submission" date="2024-05" db="EMBL/GenBank/DDBJ databases">
        <authorList>
            <person name="Cai S.Y."/>
            <person name="Jin L.M."/>
            <person name="Li H.R."/>
        </authorList>
    </citation>
    <scope>NUCLEOTIDE SEQUENCE</scope>
    <source>
        <strain evidence="2">A5-74</strain>
    </source>
</reference>
<dbReference type="Pfam" id="PF00248">
    <property type="entry name" value="Aldo_ket_red"/>
    <property type="match status" value="1"/>
</dbReference>
<proteinExistence type="predicted"/>
<organism evidence="2">
    <name type="scientific">Nakamurella sp. A5-74</name>
    <dbReference type="NCBI Taxonomy" id="3158264"/>
    <lineage>
        <taxon>Bacteria</taxon>
        <taxon>Bacillati</taxon>
        <taxon>Actinomycetota</taxon>
        <taxon>Actinomycetes</taxon>
        <taxon>Nakamurellales</taxon>
        <taxon>Nakamurellaceae</taxon>
        <taxon>Nakamurella</taxon>
    </lineage>
</organism>
<dbReference type="InterPro" id="IPR036812">
    <property type="entry name" value="NAD(P)_OxRdtase_dom_sf"/>
</dbReference>
<dbReference type="EMBL" id="CP159218">
    <property type="protein sequence ID" value="XCG65588.1"/>
    <property type="molecule type" value="Genomic_DNA"/>
</dbReference>
<dbReference type="InterPro" id="IPR023210">
    <property type="entry name" value="NADP_OxRdtase_dom"/>
</dbReference>
<feature type="domain" description="NADP-dependent oxidoreductase" evidence="1">
    <location>
        <begin position="36"/>
        <end position="295"/>
    </location>
</feature>
<evidence type="ECO:0000259" key="1">
    <source>
        <dbReference type="Pfam" id="PF00248"/>
    </source>
</evidence>
<dbReference type="PANTHER" id="PTHR43312">
    <property type="entry name" value="D-THREO-ALDOSE 1-DEHYDROGENASE"/>
    <property type="match status" value="1"/>
</dbReference>
<dbReference type="Gene3D" id="3.20.20.100">
    <property type="entry name" value="NADP-dependent oxidoreductase domain"/>
    <property type="match status" value="1"/>
</dbReference>
<evidence type="ECO:0000313" key="2">
    <source>
        <dbReference type="EMBL" id="XCG65588.1"/>
    </source>
</evidence>
<name>A0AAU8DWF2_9ACTN</name>
<protein>
    <submittedName>
        <fullName evidence="2">Aldo/keto reductase</fullName>
    </submittedName>
</protein>
<sequence length="313" mass="33220">MSAARWAIGTAVLGRPAYLNTGSSLPAERTRQALQDNTSAVLDAATSAGVDWVDTARSYGDAEAFLAHWLALRAHRPGFVAPTVSSKWGYRYVGGWRTDADVHEVKEHTLPRFRQQWQHSRELLGERIGLYQVHSLTPDSPLLADTALLAELAALREVGVAVGFSTSGPQQAETVRAASRISVDGTPLFSAVQSTWTVRETSVGPALQEAADSGMTVLVKEALANGLLATDPPAALAGVAAAHGSTPDAVALAAVAAQPFVSRVLIGASTVDQLRSNLTAVDLELTADELASLTATPDEPAVYWDRRSQLPWH</sequence>
<dbReference type="SUPFAM" id="SSF51430">
    <property type="entry name" value="NAD(P)-linked oxidoreductase"/>
    <property type="match status" value="1"/>
</dbReference>
<gene>
    <name evidence="2" type="ORF">ABLG96_10080</name>
</gene>
<dbReference type="PANTHER" id="PTHR43312:SF1">
    <property type="entry name" value="NADP-DEPENDENT OXIDOREDUCTASE DOMAIN-CONTAINING PROTEIN"/>
    <property type="match status" value="1"/>
</dbReference>
<dbReference type="AlphaFoldDB" id="A0AAU8DWF2"/>
<accession>A0AAU8DWF2</accession>
<dbReference type="RefSeq" id="WP_353651193.1">
    <property type="nucleotide sequence ID" value="NZ_CP159218.1"/>
</dbReference>